<dbReference type="AlphaFoldDB" id="A0A2P7QV90"/>
<evidence type="ECO:0000256" key="1">
    <source>
        <dbReference type="ARBA" id="ARBA00022729"/>
    </source>
</evidence>
<organism evidence="3 4">
    <name type="scientific">Allosphingosinicella deserti</name>
    <dbReference type="NCBI Taxonomy" id="2116704"/>
    <lineage>
        <taxon>Bacteria</taxon>
        <taxon>Pseudomonadati</taxon>
        <taxon>Pseudomonadota</taxon>
        <taxon>Alphaproteobacteria</taxon>
        <taxon>Sphingomonadales</taxon>
        <taxon>Sphingomonadaceae</taxon>
        <taxon>Allosphingosinicella</taxon>
    </lineage>
</organism>
<protein>
    <submittedName>
        <fullName evidence="3">Phosphate ABC transporter substrate-binding protein</fullName>
    </submittedName>
</protein>
<dbReference type="InterPro" id="IPR024370">
    <property type="entry name" value="PBP_domain"/>
</dbReference>
<evidence type="ECO:0000313" key="3">
    <source>
        <dbReference type="EMBL" id="PSJ41897.1"/>
    </source>
</evidence>
<feature type="domain" description="PBP" evidence="2">
    <location>
        <begin position="52"/>
        <end position="331"/>
    </location>
</feature>
<dbReference type="Proteomes" id="UP000241167">
    <property type="component" value="Unassembled WGS sequence"/>
</dbReference>
<dbReference type="EMBL" id="PXYI01000002">
    <property type="protein sequence ID" value="PSJ41897.1"/>
    <property type="molecule type" value="Genomic_DNA"/>
</dbReference>
<dbReference type="PANTHER" id="PTHR30570:SF1">
    <property type="entry name" value="PHOSPHATE-BINDING PROTEIN PSTS"/>
    <property type="match status" value="1"/>
</dbReference>
<keyword evidence="4" id="KW-1185">Reference proteome</keyword>
<name>A0A2P7QV90_9SPHN</name>
<dbReference type="PANTHER" id="PTHR30570">
    <property type="entry name" value="PERIPLASMIC PHOSPHATE BINDING COMPONENT OF PHOSPHATE ABC TRANSPORTER"/>
    <property type="match status" value="1"/>
</dbReference>
<dbReference type="SUPFAM" id="SSF53850">
    <property type="entry name" value="Periplasmic binding protein-like II"/>
    <property type="match status" value="1"/>
</dbReference>
<dbReference type="Gene3D" id="3.40.190.10">
    <property type="entry name" value="Periplasmic binding protein-like II"/>
    <property type="match status" value="2"/>
</dbReference>
<sequence length="374" mass="39454">MQVSQETLRRGLVRPQVPVGGHVWEVHLNKRFIAASLAALAVAACGGNGSSGGSGGGQQLQIVGSSTVYPFTTAVSEQFQRANQGMSAIVESTGTGAGMKLFCAGVGDTFPDMTNASRRIKKSEFDDCAKNGVKTIIEVPVGIDGLALIEANNAPGFQLTTADVYKAVAANPFGKPNTAKTWKDVNASLPAVPIRVFGPPSTSGTRDSFAELILEKGCESDPAMKALKDSDKDKHKDLCTKVREDGAWVDAGENDNLLVQKVTQDPGAIGVLGYSFLEENTDKVRGIPLNGTAPTAETISSLTYPGARQVYLYAKGEHVNAVPGMKEFLAEYSRAWAKGGYLERRGLIPSPADVQAKAVQAATQLTPLNGAELK</sequence>
<dbReference type="OrthoDB" id="9790048at2"/>
<evidence type="ECO:0000313" key="4">
    <source>
        <dbReference type="Proteomes" id="UP000241167"/>
    </source>
</evidence>
<reference evidence="3 4" key="1">
    <citation type="submission" date="2018-03" db="EMBL/GenBank/DDBJ databases">
        <title>The draft genome of Sphingosinicella sp. GL-C-18.</title>
        <authorList>
            <person name="Liu L."/>
            <person name="Li L."/>
            <person name="Liang L."/>
            <person name="Zhang X."/>
            <person name="Wang T."/>
        </authorList>
    </citation>
    <scope>NUCLEOTIDE SEQUENCE [LARGE SCALE GENOMIC DNA]</scope>
    <source>
        <strain evidence="3 4">GL-C-18</strain>
    </source>
</reference>
<proteinExistence type="predicted"/>
<accession>A0A2P7QV90</accession>
<evidence type="ECO:0000259" key="2">
    <source>
        <dbReference type="Pfam" id="PF12849"/>
    </source>
</evidence>
<keyword evidence="1" id="KW-0732">Signal</keyword>
<dbReference type="Pfam" id="PF12849">
    <property type="entry name" value="PBP_like_2"/>
    <property type="match status" value="1"/>
</dbReference>
<comment type="caution">
    <text evidence="3">The sequence shown here is derived from an EMBL/GenBank/DDBJ whole genome shotgun (WGS) entry which is preliminary data.</text>
</comment>
<dbReference type="InterPro" id="IPR050811">
    <property type="entry name" value="Phosphate_ABC_transporter"/>
</dbReference>
<gene>
    <name evidence="3" type="ORF">C7I55_06425</name>
</gene>